<dbReference type="EMBL" id="JBJUIK010000003">
    <property type="protein sequence ID" value="KAL3533707.1"/>
    <property type="molecule type" value="Genomic_DNA"/>
</dbReference>
<evidence type="ECO:0000313" key="2">
    <source>
        <dbReference type="Proteomes" id="UP001630127"/>
    </source>
</evidence>
<dbReference type="AlphaFoldDB" id="A0ABD3AR51"/>
<dbReference type="Proteomes" id="UP001630127">
    <property type="component" value="Unassembled WGS sequence"/>
</dbReference>
<comment type="caution">
    <text evidence="1">The sequence shown here is derived from an EMBL/GenBank/DDBJ whole genome shotgun (WGS) entry which is preliminary data.</text>
</comment>
<organism evidence="1 2">
    <name type="scientific">Cinchona calisaya</name>
    <dbReference type="NCBI Taxonomy" id="153742"/>
    <lineage>
        <taxon>Eukaryota</taxon>
        <taxon>Viridiplantae</taxon>
        <taxon>Streptophyta</taxon>
        <taxon>Embryophyta</taxon>
        <taxon>Tracheophyta</taxon>
        <taxon>Spermatophyta</taxon>
        <taxon>Magnoliopsida</taxon>
        <taxon>eudicotyledons</taxon>
        <taxon>Gunneridae</taxon>
        <taxon>Pentapetalae</taxon>
        <taxon>asterids</taxon>
        <taxon>lamiids</taxon>
        <taxon>Gentianales</taxon>
        <taxon>Rubiaceae</taxon>
        <taxon>Cinchonoideae</taxon>
        <taxon>Cinchoneae</taxon>
        <taxon>Cinchona</taxon>
    </lineage>
</organism>
<name>A0ABD3AR51_9GENT</name>
<accession>A0ABD3AR51</accession>
<proteinExistence type="predicted"/>
<evidence type="ECO:0000313" key="1">
    <source>
        <dbReference type="EMBL" id="KAL3533707.1"/>
    </source>
</evidence>
<reference evidence="1 2" key="1">
    <citation type="submission" date="2024-11" db="EMBL/GenBank/DDBJ databases">
        <title>A near-complete genome assembly of Cinchona calisaya.</title>
        <authorList>
            <person name="Lian D.C."/>
            <person name="Zhao X.W."/>
            <person name="Wei L."/>
        </authorList>
    </citation>
    <scope>NUCLEOTIDE SEQUENCE [LARGE SCALE GENOMIC DNA]</scope>
    <source>
        <tissue evidence="1">Nenye</tissue>
    </source>
</reference>
<gene>
    <name evidence="1" type="ORF">ACH5RR_007228</name>
</gene>
<protein>
    <submittedName>
        <fullName evidence="1">Uncharacterized protein</fullName>
    </submittedName>
</protein>
<keyword evidence="2" id="KW-1185">Reference proteome</keyword>
<sequence length="418" mass="47766">MDYDREMKVKLFIRAKLKEAAGDDQFIWCKEVGLYKILSDDKCFGECSIDRLVLFARRAAECGIMSRLDMNDIDGLLSRDESWQIDKWWTDRAIDYVECLARESRSERKRFKINGDKISEWESKGNYAFTKDDLEFGANEVENEARTHVSKVRKLTQFLPPKDLRIFGGKLTSPTLLDKFGGVPGPSTSVGGKLVSGPFFWPKNLSGMSVATGFLTLSDWVDINDYHKEQFAAYGRFDNNPYEECLAREGRSERKRLKIHGEKISDWESQGNYVFTEDDLEFGANEVEDEVRTHISKVQKLTEFTPPKDLRGAFVPIEDTIDFKVTRAKAELDALVSEKDELESKDGNDAETIRRLEELGPMILEARDNVAMLESPSSEHNLCMFGGVQPSSFVRGQNQSADDLRNFGVWEDADYRED</sequence>